<dbReference type="InterPro" id="IPR036412">
    <property type="entry name" value="HAD-like_sf"/>
</dbReference>
<dbReference type="InterPro" id="IPR006439">
    <property type="entry name" value="HAD-SF_hydro_IA"/>
</dbReference>
<comment type="caution">
    <text evidence="1">The sequence shown here is derived from an EMBL/GenBank/DDBJ whole genome shotgun (WGS) entry which is preliminary data.</text>
</comment>
<dbReference type="Proteomes" id="UP001597301">
    <property type="component" value="Unassembled WGS sequence"/>
</dbReference>
<organism evidence="1 2">
    <name type="scientific">Siminovitchia sediminis</name>
    <dbReference type="NCBI Taxonomy" id="1274353"/>
    <lineage>
        <taxon>Bacteria</taxon>
        <taxon>Bacillati</taxon>
        <taxon>Bacillota</taxon>
        <taxon>Bacilli</taxon>
        <taxon>Bacillales</taxon>
        <taxon>Bacillaceae</taxon>
        <taxon>Siminovitchia</taxon>
    </lineage>
</organism>
<evidence type="ECO:0000313" key="1">
    <source>
        <dbReference type="EMBL" id="MFD1706334.1"/>
    </source>
</evidence>
<dbReference type="SFLD" id="SFLDG01135">
    <property type="entry name" value="C1.5.6:_HAD__Beta-PGM__Phospha"/>
    <property type="match status" value="1"/>
</dbReference>
<dbReference type="NCBIfam" id="TIGR02254">
    <property type="entry name" value="YjjG_YfnB"/>
    <property type="match status" value="1"/>
</dbReference>
<dbReference type="NCBIfam" id="TIGR01509">
    <property type="entry name" value="HAD-SF-IA-v3"/>
    <property type="match status" value="1"/>
</dbReference>
<dbReference type="SFLD" id="SFLDG01129">
    <property type="entry name" value="C1.5:_HAD__Beta-PGM__Phosphata"/>
    <property type="match status" value="1"/>
</dbReference>
<dbReference type="RefSeq" id="WP_380772923.1">
    <property type="nucleotide sequence ID" value="NZ_JBHUEO010000012.1"/>
</dbReference>
<dbReference type="InterPro" id="IPR052550">
    <property type="entry name" value="Pyrimidine_5'-ntase_YjjG"/>
</dbReference>
<gene>
    <name evidence="1" type="ORF">ACFSCZ_06130</name>
</gene>
<dbReference type="PRINTS" id="PR00413">
    <property type="entry name" value="HADHALOGNASE"/>
</dbReference>
<dbReference type="NCBIfam" id="TIGR01549">
    <property type="entry name" value="HAD-SF-IA-v1"/>
    <property type="match status" value="1"/>
</dbReference>
<reference evidence="2" key="1">
    <citation type="journal article" date="2019" name="Int. J. Syst. Evol. Microbiol.">
        <title>The Global Catalogue of Microorganisms (GCM) 10K type strain sequencing project: providing services to taxonomists for standard genome sequencing and annotation.</title>
        <authorList>
            <consortium name="The Broad Institute Genomics Platform"/>
            <consortium name="The Broad Institute Genome Sequencing Center for Infectious Disease"/>
            <person name="Wu L."/>
            <person name="Ma J."/>
        </authorList>
    </citation>
    <scope>NUCLEOTIDE SEQUENCE [LARGE SCALE GENOMIC DNA]</scope>
    <source>
        <strain evidence="2">CGMCC 1.12295</strain>
    </source>
</reference>
<name>A0ABW4KDQ4_9BACI</name>
<accession>A0ABW4KDQ4</accession>
<dbReference type="SFLD" id="SFLDS00003">
    <property type="entry name" value="Haloacid_Dehalogenase"/>
    <property type="match status" value="1"/>
</dbReference>
<dbReference type="InterPro" id="IPR023214">
    <property type="entry name" value="HAD_sf"/>
</dbReference>
<dbReference type="InterPro" id="IPR011951">
    <property type="entry name" value="HAD-SF_hydro_IA_YjjG/PynA"/>
</dbReference>
<evidence type="ECO:0000313" key="2">
    <source>
        <dbReference type="Proteomes" id="UP001597301"/>
    </source>
</evidence>
<sequence length="228" mass="26667">MKNYDIIFFDIDDTLFDFTKAEQEAFNKVFEKYNILNSLRVYKKSYEEMSKKLWKELEKGKMSLVELGPERFRRLFSEHALEMDAVVFNQDYLKFLSQQTHLVQGAEKVINKLSDKRLAVITNGYTDVQTSRINHSPLKDAFEHIIISEFTGFQKPQKEIFDYAFNQMQITDPSNVLMVGDSLTSDIQGGMNYGIDTCWFNPEHKENHTSIQPAYEIDTLESLLEMIK</sequence>
<dbReference type="InterPro" id="IPR023198">
    <property type="entry name" value="PGP-like_dom2"/>
</dbReference>
<dbReference type="EMBL" id="JBHUEO010000012">
    <property type="protein sequence ID" value="MFD1706334.1"/>
    <property type="molecule type" value="Genomic_DNA"/>
</dbReference>
<dbReference type="Gene3D" id="3.40.50.1000">
    <property type="entry name" value="HAD superfamily/HAD-like"/>
    <property type="match status" value="1"/>
</dbReference>
<dbReference type="PANTHER" id="PTHR47478:SF1">
    <property type="entry name" value="PYRIMIDINE 5'-NUCLEOTIDASE YJJG"/>
    <property type="match status" value="1"/>
</dbReference>
<proteinExistence type="predicted"/>
<dbReference type="PANTHER" id="PTHR47478">
    <property type="match status" value="1"/>
</dbReference>
<dbReference type="Pfam" id="PF00702">
    <property type="entry name" value="Hydrolase"/>
    <property type="match status" value="1"/>
</dbReference>
<keyword evidence="2" id="KW-1185">Reference proteome</keyword>
<keyword evidence="1" id="KW-0378">Hydrolase</keyword>
<dbReference type="Gene3D" id="1.10.150.240">
    <property type="entry name" value="Putative phosphatase, domain 2"/>
    <property type="match status" value="1"/>
</dbReference>
<dbReference type="EC" id="3.1.3.5" evidence="1"/>
<dbReference type="SUPFAM" id="SSF56784">
    <property type="entry name" value="HAD-like"/>
    <property type="match status" value="1"/>
</dbReference>
<dbReference type="NCBIfam" id="NF006976">
    <property type="entry name" value="PRK09449.1"/>
    <property type="match status" value="1"/>
</dbReference>
<dbReference type="GO" id="GO:0008253">
    <property type="term" value="F:5'-nucleotidase activity"/>
    <property type="evidence" value="ECO:0007669"/>
    <property type="project" value="UniProtKB-EC"/>
</dbReference>
<protein>
    <submittedName>
        <fullName evidence="1">YjjG family noncanonical pyrimidine nucleotidase</fullName>
        <ecNumber evidence="1">3.1.3.5</ecNumber>
    </submittedName>
</protein>
<dbReference type="CDD" id="cd04305">
    <property type="entry name" value="HAD_Neu5Ac-Pase_like"/>
    <property type="match status" value="1"/>
</dbReference>